<dbReference type="InterPro" id="IPR002104">
    <property type="entry name" value="Integrase_catalytic"/>
</dbReference>
<keyword evidence="2" id="KW-0238">DNA-binding</keyword>
<evidence type="ECO:0000313" key="6">
    <source>
        <dbReference type="Proteomes" id="UP000269708"/>
    </source>
</evidence>
<dbReference type="SUPFAM" id="SSF56349">
    <property type="entry name" value="DNA breaking-rejoining enzymes"/>
    <property type="match status" value="1"/>
</dbReference>
<dbReference type="PROSITE" id="PS51898">
    <property type="entry name" value="TYR_RECOMBINASE"/>
    <property type="match status" value="1"/>
</dbReference>
<organism evidence="5 6">
    <name type="scientific">Vulcaniibacterium tengchongense</name>
    <dbReference type="NCBI Taxonomy" id="1273429"/>
    <lineage>
        <taxon>Bacteria</taxon>
        <taxon>Pseudomonadati</taxon>
        <taxon>Pseudomonadota</taxon>
        <taxon>Gammaproteobacteria</taxon>
        <taxon>Lysobacterales</taxon>
        <taxon>Lysobacteraceae</taxon>
        <taxon>Vulcaniibacterium</taxon>
    </lineage>
</organism>
<dbReference type="GO" id="GO:0015074">
    <property type="term" value="P:DNA integration"/>
    <property type="evidence" value="ECO:0007669"/>
    <property type="project" value="UniProtKB-KW"/>
</dbReference>
<feature type="domain" description="Tyr recombinase" evidence="4">
    <location>
        <begin position="169"/>
        <end position="361"/>
    </location>
</feature>
<dbReference type="Proteomes" id="UP000269708">
    <property type="component" value="Unassembled WGS sequence"/>
</dbReference>
<dbReference type="InterPro" id="IPR050090">
    <property type="entry name" value="Tyrosine_recombinase_XerCD"/>
</dbReference>
<evidence type="ECO:0000259" key="4">
    <source>
        <dbReference type="PROSITE" id="PS51898"/>
    </source>
</evidence>
<dbReference type="OrthoDB" id="9057547at2"/>
<evidence type="ECO:0000256" key="3">
    <source>
        <dbReference type="ARBA" id="ARBA00023172"/>
    </source>
</evidence>
<dbReference type="Gene3D" id="1.10.443.10">
    <property type="entry name" value="Intergrase catalytic core"/>
    <property type="match status" value="1"/>
</dbReference>
<dbReference type="Pfam" id="PF00589">
    <property type="entry name" value="Phage_integrase"/>
    <property type="match status" value="1"/>
</dbReference>
<dbReference type="InterPro" id="IPR011010">
    <property type="entry name" value="DNA_brk_join_enz"/>
</dbReference>
<dbReference type="PANTHER" id="PTHR30349">
    <property type="entry name" value="PHAGE INTEGRASE-RELATED"/>
    <property type="match status" value="1"/>
</dbReference>
<proteinExistence type="predicted"/>
<keyword evidence="6" id="KW-1185">Reference proteome</keyword>
<evidence type="ECO:0000313" key="5">
    <source>
        <dbReference type="EMBL" id="RPE82072.1"/>
    </source>
</evidence>
<protein>
    <submittedName>
        <fullName evidence="5">Site-specific recombinase XerC</fullName>
    </submittedName>
</protein>
<evidence type="ECO:0000256" key="2">
    <source>
        <dbReference type="ARBA" id="ARBA00023125"/>
    </source>
</evidence>
<dbReference type="CDD" id="cd00796">
    <property type="entry name" value="INT_Rci_Hp1_C"/>
    <property type="match status" value="1"/>
</dbReference>
<keyword evidence="3" id="KW-0233">DNA recombination</keyword>
<reference evidence="5 6" key="1">
    <citation type="submission" date="2018-11" db="EMBL/GenBank/DDBJ databases">
        <title>Genomic Encyclopedia of Type Strains, Phase IV (KMG-IV): sequencing the most valuable type-strain genomes for metagenomic binning, comparative biology and taxonomic classification.</title>
        <authorList>
            <person name="Goeker M."/>
        </authorList>
    </citation>
    <scope>NUCLEOTIDE SEQUENCE [LARGE SCALE GENOMIC DNA]</scope>
    <source>
        <strain evidence="5 6">DSM 25623</strain>
    </source>
</reference>
<name>A0A3N4VGB0_9GAMM</name>
<dbReference type="EMBL" id="RKQN01000001">
    <property type="protein sequence ID" value="RPE82072.1"/>
    <property type="molecule type" value="Genomic_DNA"/>
</dbReference>
<evidence type="ECO:0000256" key="1">
    <source>
        <dbReference type="ARBA" id="ARBA00022908"/>
    </source>
</evidence>
<dbReference type="Gene3D" id="1.10.150.130">
    <property type="match status" value="1"/>
</dbReference>
<dbReference type="PANTHER" id="PTHR30349:SF94">
    <property type="entry name" value="INTEGRASE_RECOMBINASE HI_1414-RELATED"/>
    <property type="match status" value="1"/>
</dbReference>
<keyword evidence="1" id="KW-0229">DNA integration</keyword>
<dbReference type="GO" id="GO:0006310">
    <property type="term" value="P:DNA recombination"/>
    <property type="evidence" value="ECO:0007669"/>
    <property type="project" value="UniProtKB-KW"/>
</dbReference>
<comment type="caution">
    <text evidence="5">The sequence shown here is derived from an EMBL/GenBank/DDBJ whole genome shotgun (WGS) entry which is preliminary data.</text>
</comment>
<dbReference type="AlphaFoldDB" id="A0A3N4VGB0"/>
<dbReference type="GO" id="GO:0003677">
    <property type="term" value="F:DNA binding"/>
    <property type="evidence" value="ECO:0007669"/>
    <property type="project" value="UniProtKB-KW"/>
</dbReference>
<accession>A0A3N4VGB0</accession>
<dbReference type="InterPro" id="IPR010998">
    <property type="entry name" value="Integrase_recombinase_N"/>
</dbReference>
<sequence>MATFRKRGPGQWEVQIRRRGYPAQSKTFDSKTEAEAWAQMIESEMARGVWLSRSEAESTTLHELLEWYEKEIVPSKKGQAQERSVLAVWRATDLAKRFVATIRSSDIASIRDEWMRSFQAATVLRRLSVLSHVFNVARREWGMESISNPVELVRKPAANNARSRRVAQPEASNRPQAITGELDRVIAATESKVLPAIIRLAVETAMRRSELVGLRWEHVDLKRRVAHLPATKNGTSRDVPLSTIAVSELAALQSKLSKDGPKTLARGRIFSIREDAVTRAFERAVARARQIYEVERREAGTAPDRGFLVDLRFHDLRHEAASRMASVYQLHELAKVTGHKDPRMLMRYYHPRAEELARKLA</sequence>
<dbReference type="InterPro" id="IPR013762">
    <property type="entry name" value="Integrase-like_cat_sf"/>
</dbReference>
<gene>
    <name evidence="5" type="ORF">EDC50_1278</name>
</gene>